<dbReference type="EMBL" id="LUEZ02000005">
    <property type="protein sequence ID" value="RDB30366.1"/>
    <property type="molecule type" value="Genomic_DNA"/>
</dbReference>
<accession>A0A369KHH1</accession>
<evidence type="ECO:0000256" key="1">
    <source>
        <dbReference type="SAM" id="MobiDB-lite"/>
    </source>
</evidence>
<dbReference type="Proteomes" id="UP000076154">
    <property type="component" value="Unassembled WGS sequence"/>
</dbReference>
<protein>
    <submittedName>
        <fullName evidence="2">Uncharacterized protein</fullName>
    </submittedName>
</protein>
<dbReference type="AlphaFoldDB" id="A0A369KHH1"/>
<comment type="caution">
    <text evidence="2">The sequence shown here is derived from an EMBL/GenBank/DDBJ whole genome shotgun (WGS) entry which is preliminary data.</text>
</comment>
<evidence type="ECO:0000313" key="2">
    <source>
        <dbReference type="EMBL" id="RDB30366.1"/>
    </source>
</evidence>
<reference evidence="2" key="1">
    <citation type="submission" date="2018-04" db="EMBL/GenBank/DDBJ databases">
        <title>Whole genome sequencing of Hypsizygus marmoreus.</title>
        <authorList>
            <person name="Choi I.-G."/>
            <person name="Min B."/>
            <person name="Kim J.-G."/>
            <person name="Kim S."/>
            <person name="Oh Y.-L."/>
            <person name="Kong W.-S."/>
            <person name="Park H."/>
            <person name="Jeong J."/>
            <person name="Song E.-S."/>
        </authorList>
    </citation>
    <scope>NUCLEOTIDE SEQUENCE [LARGE SCALE GENOMIC DNA]</scope>
    <source>
        <strain evidence="2">51987-8</strain>
    </source>
</reference>
<feature type="region of interest" description="Disordered" evidence="1">
    <location>
        <begin position="88"/>
        <end position="110"/>
    </location>
</feature>
<evidence type="ECO:0000313" key="3">
    <source>
        <dbReference type="Proteomes" id="UP000076154"/>
    </source>
</evidence>
<feature type="region of interest" description="Disordered" evidence="1">
    <location>
        <begin position="22"/>
        <end position="41"/>
    </location>
</feature>
<sequence length="110" mass="11872">MDYGPLGIQNLTITFLLTAAEKRHTSQAEPDPQRPWGGGSAVTKEALAGFTKVTVMECRLFSPPLSGRENIRCRGGVISPTHCGRCRDSQSWIPDDSADGQEEGGGKRGR</sequence>
<dbReference type="InParanoid" id="A0A369KHH1"/>
<proteinExistence type="predicted"/>
<name>A0A369KHH1_HYPMA</name>
<keyword evidence="3" id="KW-1185">Reference proteome</keyword>
<organism evidence="2 3">
    <name type="scientific">Hypsizygus marmoreus</name>
    <name type="common">White beech mushroom</name>
    <name type="synonym">Agaricus marmoreus</name>
    <dbReference type="NCBI Taxonomy" id="39966"/>
    <lineage>
        <taxon>Eukaryota</taxon>
        <taxon>Fungi</taxon>
        <taxon>Dikarya</taxon>
        <taxon>Basidiomycota</taxon>
        <taxon>Agaricomycotina</taxon>
        <taxon>Agaricomycetes</taxon>
        <taxon>Agaricomycetidae</taxon>
        <taxon>Agaricales</taxon>
        <taxon>Tricholomatineae</taxon>
        <taxon>Lyophyllaceae</taxon>
        <taxon>Hypsizygus</taxon>
    </lineage>
</organism>
<gene>
    <name evidence="2" type="ORF">Hypma_007030</name>
</gene>